<organism evidence="1 2">
    <name type="scientific">Liparis tanakae</name>
    <name type="common">Tanaka's snailfish</name>
    <dbReference type="NCBI Taxonomy" id="230148"/>
    <lineage>
        <taxon>Eukaryota</taxon>
        <taxon>Metazoa</taxon>
        <taxon>Chordata</taxon>
        <taxon>Craniata</taxon>
        <taxon>Vertebrata</taxon>
        <taxon>Euteleostomi</taxon>
        <taxon>Actinopterygii</taxon>
        <taxon>Neopterygii</taxon>
        <taxon>Teleostei</taxon>
        <taxon>Neoteleostei</taxon>
        <taxon>Acanthomorphata</taxon>
        <taxon>Eupercaria</taxon>
        <taxon>Perciformes</taxon>
        <taxon>Cottioidei</taxon>
        <taxon>Cottales</taxon>
        <taxon>Liparidae</taxon>
        <taxon>Liparis</taxon>
    </lineage>
</organism>
<reference evidence="1 2" key="1">
    <citation type="submission" date="2019-03" db="EMBL/GenBank/DDBJ databases">
        <title>First draft genome of Liparis tanakae, snailfish: a comprehensive survey of snailfish specific genes.</title>
        <authorList>
            <person name="Kim W."/>
            <person name="Song I."/>
            <person name="Jeong J.-H."/>
            <person name="Kim D."/>
            <person name="Kim S."/>
            <person name="Ryu S."/>
            <person name="Song J.Y."/>
            <person name="Lee S.K."/>
        </authorList>
    </citation>
    <scope>NUCLEOTIDE SEQUENCE [LARGE SCALE GENOMIC DNA]</scope>
    <source>
        <tissue evidence="1">Muscle</tissue>
    </source>
</reference>
<evidence type="ECO:0000313" key="2">
    <source>
        <dbReference type="Proteomes" id="UP000314294"/>
    </source>
</evidence>
<dbReference type="AlphaFoldDB" id="A0A4Z2HHH1"/>
<name>A0A4Z2HHH1_9TELE</name>
<comment type="caution">
    <text evidence="1">The sequence shown here is derived from an EMBL/GenBank/DDBJ whole genome shotgun (WGS) entry which is preliminary data.</text>
</comment>
<accession>A0A4Z2HHH1</accession>
<dbReference type="Proteomes" id="UP000314294">
    <property type="component" value="Unassembled WGS sequence"/>
</dbReference>
<evidence type="ECO:0000313" key="1">
    <source>
        <dbReference type="EMBL" id="TNN64292.1"/>
    </source>
</evidence>
<gene>
    <name evidence="1" type="ORF">EYF80_025543</name>
</gene>
<keyword evidence="2" id="KW-1185">Reference proteome</keyword>
<protein>
    <submittedName>
        <fullName evidence="1">Uncharacterized protein</fullName>
    </submittedName>
</protein>
<sequence length="93" mass="10610">MQELLGRRGKETRSAWVLAAAQGASSSQRRRRQRIEANQVRTSELELRFGQTVKEPFNPPVNRVPVSIVTAAFDVFTICHDCKSHCIKTRDRD</sequence>
<dbReference type="EMBL" id="SRLO01000256">
    <property type="protein sequence ID" value="TNN64292.1"/>
    <property type="molecule type" value="Genomic_DNA"/>
</dbReference>
<proteinExistence type="predicted"/>